<gene>
    <name evidence="2" type="ORF">GCM10022223_53780</name>
</gene>
<dbReference type="EMBL" id="BAAAZO010000010">
    <property type="protein sequence ID" value="GAA3629434.1"/>
    <property type="molecule type" value="Genomic_DNA"/>
</dbReference>
<keyword evidence="3" id="KW-1185">Reference proteome</keyword>
<evidence type="ECO:0000256" key="1">
    <source>
        <dbReference type="SAM" id="MobiDB-lite"/>
    </source>
</evidence>
<evidence type="ECO:0000313" key="3">
    <source>
        <dbReference type="Proteomes" id="UP001501074"/>
    </source>
</evidence>
<name>A0ABP7ACL9_9ACTN</name>
<proteinExistence type="predicted"/>
<organism evidence="2 3">
    <name type="scientific">Kineosporia mesophila</name>
    <dbReference type="NCBI Taxonomy" id="566012"/>
    <lineage>
        <taxon>Bacteria</taxon>
        <taxon>Bacillati</taxon>
        <taxon>Actinomycetota</taxon>
        <taxon>Actinomycetes</taxon>
        <taxon>Kineosporiales</taxon>
        <taxon>Kineosporiaceae</taxon>
        <taxon>Kineosporia</taxon>
    </lineage>
</organism>
<reference evidence="3" key="1">
    <citation type="journal article" date="2019" name="Int. J. Syst. Evol. Microbiol.">
        <title>The Global Catalogue of Microorganisms (GCM) 10K type strain sequencing project: providing services to taxonomists for standard genome sequencing and annotation.</title>
        <authorList>
            <consortium name="The Broad Institute Genomics Platform"/>
            <consortium name="The Broad Institute Genome Sequencing Center for Infectious Disease"/>
            <person name="Wu L."/>
            <person name="Ma J."/>
        </authorList>
    </citation>
    <scope>NUCLEOTIDE SEQUENCE [LARGE SCALE GENOMIC DNA]</scope>
    <source>
        <strain evidence="3">JCM 16902</strain>
    </source>
</reference>
<protein>
    <submittedName>
        <fullName evidence="2">Uncharacterized protein</fullName>
    </submittedName>
</protein>
<feature type="region of interest" description="Disordered" evidence="1">
    <location>
        <begin position="1"/>
        <end position="20"/>
    </location>
</feature>
<accession>A0ABP7ACL9</accession>
<sequence>MLTMSIGPIGDPGDPSTAIGQQIQAQQARLLDRANQTDATQQATLERQDERQAQLEAELAARQRIDDRQAALQAFGIQRAQLQDAILADQDLQAVQETRADQVAADQRSFDQTALDALLNNNGNSTIATVQDALDEFGQFDEADQLPVAQAQVTLTSSTGSDVDTQL</sequence>
<evidence type="ECO:0000313" key="2">
    <source>
        <dbReference type="EMBL" id="GAA3629434.1"/>
    </source>
</evidence>
<comment type="caution">
    <text evidence="2">The sequence shown here is derived from an EMBL/GenBank/DDBJ whole genome shotgun (WGS) entry which is preliminary data.</text>
</comment>
<dbReference type="Proteomes" id="UP001501074">
    <property type="component" value="Unassembled WGS sequence"/>
</dbReference>